<keyword evidence="3" id="KW-1185">Reference proteome</keyword>
<keyword evidence="1" id="KW-0732">Signal</keyword>
<evidence type="ECO:0000313" key="3">
    <source>
        <dbReference type="Proteomes" id="UP001138921"/>
    </source>
</evidence>
<organism evidence="2 3">
    <name type="scientific">Aminobacter anthyllidis</name>
    <dbReference type="NCBI Taxonomy" id="1035067"/>
    <lineage>
        <taxon>Bacteria</taxon>
        <taxon>Pseudomonadati</taxon>
        <taxon>Pseudomonadota</taxon>
        <taxon>Alphaproteobacteria</taxon>
        <taxon>Hyphomicrobiales</taxon>
        <taxon>Phyllobacteriaceae</taxon>
        <taxon>Aminobacter</taxon>
    </lineage>
</organism>
<reference evidence="2" key="1">
    <citation type="journal article" date="2021" name="Microorganisms">
        <title>Phylogenomic Reconstruction and Metabolic Potential of the Genus Aminobacter.</title>
        <authorList>
            <person name="Artuso I."/>
            <person name="Turrini P."/>
            <person name="Pirolo M."/>
            <person name="Lugli G.A."/>
            <person name="Ventura M."/>
            <person name="Visca P."/>
        </authorList>
    </citation>
    <scope>NUCLEOTIDE SEQUENCE</scope>
    <source>
        <strain evidence="2">LMG 26462</strain>
    </source>
</reference>
<feature type="signal peptide" evidence="1">
    <location>
        <begin position="1"/>
        <end position="24"/>
    </location>
</feature>
<dbReference type="AlphaFoldDB" id="A0A9X1ABJ1"/>
<proteinExistence type="predicted"/>
<evidence type="ECO:0000256" key="1">
    <source>
        <dbReference type="SAM" id="SignalP"/>
    </source>
</evidence>
<feature type="chain" id="PRO_5040735477" evidence="1">
    <location>
        <begin position="25"/>
        <end position="152"/>
    </location>
</feature>
<gene>
    <name evidence="2" type="ORF">J1C56_12655</name>
</gene>
<dbReference type="EMBL" id="JAFLWW010000003">
    <property type="protein sequence ID" value="MBT1156442.1"/>
    <property type="molecule type" value="Genomic_DNA"/>
</dbReference>
<comment type="caution">
    <text evidence="2">The sequence shown here is derived from an EMBL/GenBank/DDBJ whole genome shotgun (WGS) entry which is preliminary data.</text>
</comment>
<protein>
    <submittedName>
        <fullName evidence="2">Uncharacterized protein</fullName>
    </submittedName>
</protein>
<dbReference type="Proteomes" id="UP001138921">
    <property type="component" value="Unassembled WGS sequence"/>
</dbReference>
<evidence type="ECO:0000313" key="2">
    <source>
        <dbReference type="EMBL" id="MBT1156442.1"/>
    </source>
</evidence>
<sequence>MLNSMRHVLLATSVALVWAAPAGAQSETTNQAIDQQLGDHTKYEAVIKALQTAVAAHDAAGVAELVSYPIGVSVNGKETHIRSAKAFAEHYDGIFTPSITKAVTDQKYEDLFVNYKGIMFGDGQVWINGICHDNACKEFDAKVVTIQEGPGK</sequence>
<reference evidence="2" key="2">
    <citation type="submission" date="2021-03" db="EMBL/GenBank/DDBJ databases">
        <authorList>
            <person name="Artuso I."/>
            <person name="Turrini P."/>
            <person name="Pirolo M."/>
            <person name="Lugli G.A."/>
            <person name="Ventura M."/>
            <person name="Visca P."/>
        </authorList>
    </citation>
    <scope>NUCLEOTIDE SEQUENCE</scope>
    <source>
        <strain evidence="2">LMG 26462</strain>
    </source>
</reference>
<accession>A0A9X1ABJ1</accession>
<name>A0A9X1ABJ1_9HYPH</name>